<dbReference type="Proteomes" id="UP000254033">
    <property type="component" value="Unassembled WGS sequence"/>
</dbReference>
<proteinExistence type="inferred from homology"/>
<evidence type="ECO:0000256" key="4">
    <source>
        <dbReference type="HAMAP-Rule" id="MF_01609"/>
    </source>
</evidence>
<keyword evidence="2 4" id="KW-0547">Nucleotide-binding</keyword>
<dbReference type="InterPro" id="IPR011793">
    <property type="entry name" value="YbdK"/>
</dbReference>
<accession>A0A378ITW5</accession>
<dbReference type="InterPro" id="IPR014746">
    <property type="entry name" value="Gln_synth/guanido_kin_cat_dom"/>
</dbReference>
<protein>
    <recommendedName>
        <fullName evidence="4">Putative glutamate--cysteine ligase 2</fullName>
        <ecNumber evidence="4">6.3.2.2</ecNumber>
    </recommendedName>
    <alternativeName>
        <fullName evidence="4">Gamma-glutamylcysteine synthetase 2</fullName>
        <shortName evidence="4">GCS 2</shortName>
        <shortName evidence="4">Gamma-GCS 2</shortName>
    </alternativeName>
</protein>
<keyword evidence="1 4" id="KW-0436">Ligase</keyword>
<dbReference type="RefSeq" id="WP_115175142.1">
    <property type="nucleotide sequence ID" value="NZ_UGNY01000001.1"/>
</dbReference>
<gene>
    <name evidence="5" type="primary">ybdK_1</name>
    <name evidence="5" type="ORF">NCTC11978_01574</name>
</gene>
<name>A0A378ITW5_9GAMM</name>
<evidence type="ECO:0000313" key="5">
    <source>
        <dbReference type="EMBL" id="STX38390.1"/>
    </source>
</evidence>
<evidence type="ECO:0000256" key="2">
    <source>
        <dbReference type="ARBA" id="ARBA00022741"/>
    </source>
</evidence>
<dbReference type="GO" id="GO:0004357">
    <property type="term" value="F:glutamate-cysteine ligase activity"/>
    <property type="evidence" value="ECO:0007669"/>
    <property type="project" value="UniProtKB-EC"/>
</dbReference>
<dbReference type="InterPro" id="IPR006336">
    <property type="entry name" value="GCS2"/>
</dbReference>
<keyword evidence="3 4" id="KW-0067">ATP-binding</keyword>
<sequence>MRLLPFKKSSAVSIGVELEFQIVAPHAYSLVSRAKDLIRNLRESPHRSRITPEITQSMIEINSSIHHSPQAMLEELAHLQQFLLEQAAEMHIAICGGGTHPFQRWTMQKIFPTIRYRKLSRKYRYLSKRSTVFGQHIHIGCTQAEDALYLTHALARYVPQFIAICASSPFYQGIDTGYCSSRSTIFNAFPLGGVIPYLINWREFSDYYYKMRKLGIIASMKDFYWDIRPKPEFGTVEIRVCDTPLTIRKAVLIIAYIQALSLYLLEERPIQVSHDLYYLYNHNRFQASRYGFEGDFINPYTMQHSSIIDDLIETVKKIENYTLQLGNSDYVALLVNDAEKNINDAALLRQVFKQEGSLPKVVAAQCLMWAE</sequence>
<dbReference type="NCBIfam" id="TIGR02050">
    <property type="entry name" value="gshA_cyan_rel"/>
    <property type="match status" value="1"/>
</dbReference>
<comment type="function">
    <text evidence="4">ATP-dependent carboxylate-amine ligase which exhibits weak glutamate--cysteine ligase activity.</text>
</comment>
<evidence type="ECO:0000256" key="1">
    <source>
        <dbReference type="ARBA" id="ARBA00022598"/>
    </source>
</evidence>
<dbReference type="GO" id="GO:0042398">
    <property type="term" value="P:modified amino acid biosynthetic process"/>
    <property type="evidence" value="ECO:0007669"/>
    <property type="project" value="InterPro"/>
</dbReference>
<dbReference type="PANTHER" id="PTHR36510">
    <property type="entry name" value="GLUTAMATE--CYSTEINE LIGASE 2-RELATED"/>
    <property type="match status" value="1"/>
</dbReference>
<dbReference type="AlphaFoldDB" id="A0A378ITW5"/>
<dbReference type="InterPro" id="IPR050141">
    <property type="entry name" value="GCL_type2/YbdK_subfam"/>
</dbReference>
<comment type="catalytic activity">
    <reaction evidence="4">
        <text>L-cysteine + L-glutamate + ATP = gamma-L-glutamyl-L-cysteine + ADP + phosphate + H(+)</text>
        <dbReference type="Rhea" id="RHEA:13285"/>
        <dbReference type="ChEBI" id="CHEBI:15378"/>
        <dbReference type="ChEBI" id="CHEBI:29985"/>
        <dbReference type="ChEBI" id="CHEBI:30616"/>
        <dbReference type="ChEBI" id="CHEBI:35235"/>
        <dbReference type="ChEBI" id="CHEBI:43474"/>
        <dbReference type="ChEBI" id="CHEBI:58173"/>
        <dbReference type="ChEBI" id="CHEBI:456216"/>
        <dbReference type="EC" id="6.3.2.2"/>
    </reaction>
</comment>
<comment type="similarity">
    <text evidence="4">Belongs to the glutamate--cysteine ligase type 2 family. YbdK subfamily.</text>
</comment>
<dbReference type="Gene3D" id="3.30.590.20">
    <property type="match status" value="1"/>
</dbReference>
<dbReference type="SUPFAM" id="SSF55931">
    <property type="entry name" value="Glutamine synthetase/guanido kinase"/>
    <property type="match status" value="1"/>
</dbReference>
<evidence type="ECO:0000256" key="3">
    <source>
        <dbReference type="ARBA" id="ARBA00022840"/>
    </source>
</evidence>
<dbReference type="EMBL" id="UGNY01000001">
    <property type="protein sequence ID" value="STX38390.1"/>
    <property type="molecule type" value="Genomic_DNA"/>
</dbReference>
<dbReference type="HAMAP" id="MF_01609">
    <property type="entry name" value="Glu_cys_ligase_2"/>
    <property type="match status" value="1"/>
</dbReference>
<dbReference type="PANTHER" id="PTHR36510:SF1">
    <property type="entry name" value="GLUTAMATE--CYSTEINE LIGASE 2-RELATED"/>
    <property type="match status" value="1"/>
</dbReference>
<reference evidence="5 6" key="1">
    <citation type="submission" date="2018-06" db="EMBL/GenBank/DDBJ databases">
        <authorList>
            <consortium name="Pathogen Informatics"/>
            <person name="Doyle S."/>
        </authorList>
    </citation>
    <scope>NUCLEOTIDE SEQUENCE [LARGE SCALE GENOMIC DNA]</scope>
    <source>
        <strain evidence="5 6">NCTC11978</strain>
    </source>
</reference>
<dbReference type="Pfam" id="PF04107">
    <property type="entry name" value="GCS2"/>
    <property type="match status" value="1"/>
</dbReference>
<dbReference type="NCBIfam" id="NF010040">
    <property type="entry name" value="PRK13516.1"/>
    <property type="match status" value="1"/>
</dbReference>
<evidence type="ECO:0000313" key="6">
    <source>
        <dbReference type="Proteomes" id="UP000254033"/>
    </source>
</evidence>
<organism evidence="5 6">
    <name type="scientific">Legionella feeleii</name>
    <dbReference type="NCBI Taxonomy" id="453"/>
    <lineage>
        <taxon>Bacteria</taxon>
        <taxon>Pseudomonadati</taxon>
        <taxon>Pseudomonadota</taxon>
        <taxon>Gammaproteobacteria</taxon>
        <taxon>Legionellales</taxon>
        <taxon>Legionellaceae</taxon>
        <taxon>Legionella</taxon>
    </lineage>
</organism>
<dbReference type="GO" id="GO:0005524">
    <property type="term" value="F:ATP binding"/>
    <property type="evidence" value="ECO:0007669"/>
    <property type="project" value="UniProtKB-KW"/>
</dbReference>
<dbReference type="EC" id="6.3.2.2" evidence="4"/>